<dbReference type="InterPro" id="IPR016181">
    <property type="entry name" value="Acyl_CoA_acyltransferase"/>
</dbReference>
<dbReference type="Gene3D" id="3.40.630.30">
    <property type="match status" value="1"/>
</dbReference>
<keyword evidence="2" id="KW-0012">Acyltransferase</keyword>
<dbReference type="STRING" id="200904.GCA_900168775_03289"/>
<name>A0A366EBF7_9BACI</name>
<dbReference type="Proteomes" id="UP000252254">
    <property type="component" value="Unassembled WGS sequence"/>
</dbReference>
<dbReference type="SUPFAM" id="SSF55729">
    <property type="entry name" value="Acyl-CoA N-acyltransferases (Nat)"/>
    <property type="match status" value="1"/>
</dbReference>
<dbReference type="Pfam" id="PF00583">
    <property type="entry name" value="Acetyltransf_1"/>
    <property type="match status" value="1"/>
</dbReference>
<keyword evidence="5" id="KW-1185">Reference proteome</keyword>
<proteinExistence type="predicted"/>
<dbReference type="GO" id="GO:0016747">
    <property type="term" value="F:acyltransferase activity, transferring groups other than amino-acyl groups"/>
    <property type="evidence" value="ECO:0007669"/>
    <property type="project" value="InterPro"/>
</dbReference>
<dbReference type="PANTHER" id="PTHR43877:SF2">
    <property type="entry name" value="AMINOALKYLPHOSPHONATE N-ACETYLTRANSFERASE-RELATED"/>
    <property type="match status" value="1"/>
</dbReference>
<keyword evidence="1 4" id="KW-0808">Transferase</keyword>
<dbReference type="InterPro" id="IPR000182">
    <property type="entry name" value="GNAT_dom"/>
</dbReference>
<feature type="domain" description="N-acetyltransferase" evidence="3">
    <location>
        <begin position="2"/>
        <end position="167"/>
    </location>
</feature>
<dbReference type="CDD" id="cd04301">
    <property type="entry name" value="NAT_SF"/>
    <property type="match status" value="1"/>
</dbReference>
<evidence type="ECO:0000313" key="4">
    <source>
        <dbReference type="EMBL" id="RBO99711.1"/>
    </source>
</evidence>
<dbReference type="PANTHER" id="PTHR43877">
    <property type="entry name" value="AMINOALKYLPHOSPHONATE N-ACETYLTRANSFERASE-RELATED-RELATED"/>
    <property type="match status" value="1"/>
</dbReference>
<dbReference type="PROSITE" id="PS51186">
    <property type="entry name" value="GNAT"/>
    <property type="match status" value="1"/>
</dbReference>
<reference evidence="4 5" key="1">
    <citation type="submission" date="2018-06" db="EMBL/GenBank/DDBJ databases">
        <title>Genomic Encyclopedia of Type Strains, Phase IV (KMG-IV): sequencing the most valuable type-strain genomes for metagenomic binning, comparative biology and taxonomic classification.</title>
        <authorList>
            <person name="Goeker M."/>
        </authorList>
    </citation>
    <scope>NUCLEOTIDE SEQUENCE [LARGE SCALE GENOMIC DNA]</scope>
    <source>
        <strain evidence="4 5">DSM 15140</strain>
    </source>
</reference>
<protein>
    <submittedName>
        <fullName evidence="4">N-acetylglutamate synthase-like GNAT family acetyltransferase</fullName>
    </submittedName>
</protein>
<gene>
    <name evidence="4" type="ORF">DES48_10336</name>
</gene>
<dbReference type="AlphaFoldDB" id="A0A366EBF7"/>
<evidence type="ECO:0000259" key="3">
    <source>
        <dbReference type="PROSITE" id="PS51186"/>
    </source>
</evidence>
<organism evidence="4 5">
    <name type="scientific">Paraliobacillus ryukyuensis</name>
    <dbReference type="NCBI Taxonomy" id="200904"/>
    <lineage>
        <taxon>Bacteria</taxon>
        <taxon>Bacillati</taxon>
        <taxon>Bacillota</taxon>
        <taxon>Bacilli</taxon>
        <taxon>Bacillales</taxon>
        <taxon>Bacillaceae</taxon>
        <taxon>Paraliobacillus</taxon>
    </lineage>
</organism>
<dbReference type="InterPro" id="IPR050832">
    <property type="entry name" value="Bact_Acetyltransf"/>
</dbReference>
<accession>A0A366EBF7</accession>
<evidence type="ECO:0000256" key="2">
    <source>
        <dbReference type="ARBA" id="ARBA00023315"/>
    </source>
</evidence>
<evidence type="ECO:0000313" key="5">
    <source>
        <dbReference type="Proteomes" id="UP000252254"/>
    </source>
</evidence>
<evidence type="ECO:0000256" key="1">
    <source>
        <dbReference type="ARBA" id="ARBA00022679"/>
    </source>
</evidence>
<sequence length="170" mass="19646">MAMIRKATTTDIPEIMKVVKRVVKAMNEQGSYQWDHTYPLAADYQKDVNRNELYLYEVAEGIRAVCTISSRGHKEYNEIAWTAHDQSFTLKRLAVDPTARGKGIANQFFAYAEQLAKQTGVPLLNTDTFLENQYAQQLFKRNAFQFVQTRKETVEAPELVYFEKVIEPKE</sequence>
<comment type="caution">
    <text evidence="4">The sequence shown here is derived from an EMBL/GenBank/DDBJ whole genome shotgun (WGS) entry which is preliminary data.</text>
</comment>
<dbReference type="EMBL" id="QNRI01000003">
    <property type="protein sequence ID" value="RBO99711.1"/>
    <property type="molecule type" value="Genomic_DNA"/>
</dbReference>